<dbReference type="SUPFAM" id="SSF57535">
    <property type="entry name" value="Complement control module/SCR domain"/>
    <property type="match status" value="1"/>
</dbReference>
<dbReference type="InterPro" id="IPR007110">
    <property type="entry name" value="Ig-like_dom"/>
</dbReference>
<dbReference type="InterPro" id="IPR013151">
    <property type="entry name" value="Immunoglobulin_dom"/>
</dbReference>
<keyword evidence="2" id="KW-0768">Sushi</keyword>
<evidence type="ECO:0000313" key="6">
    <source>
        <dbReference type="EMBL" id="KFM74336.1"/>
    </source>
</evidence>
<reference evidence="6 7" key="1">
    <citation type="submission" date="2013-11" db="EMBL/GenBank/DDBJ databases">
        <title>Genome sequencing of Stegodyphus mimosarum.</title>
        <authorList>
            <person name="Bechsgaard J."/>
        </authorList>
    </citation>
    <scope>NUCLEOTIDE SEQUENCE [LARGE SCALE GENOMIC DNA]</scope>
</reference>
<dbReference type="Proteomes" id="UP000054359">
    <property type="component" value="Unassembled WGS sequence"/>
</dbReference>
<dbReference type="PANTHER" id="PTHR21261:SF15">
    <property type="entry name" value="BEATEN PATH IIIA, ISOFORM D-RELATED"/>
    <property type="match status" value="1"/>
</dbReference>
<evidence type="ECO:0000259" key="5">
    <source>
        <dbReference type="PROSITE" id="PS50923"/>
    </source>
</evidence>
<dbReference type="CDD" id="cd00033">
    <property type="entry name" value="CCP"/>
    <property type="match status" value="1"/>
</dbReference>
<name>A0A087UAE7_STEMI</name>
<gene>
    <name evidence="6" type="ORF">X975_22596</name>
</gene>
<dbReference type="InterPro" id="IPR013783">
    <property type="entry name" value="Ig-like_fold"/>
</dbReference>
<feature type="domain" description="Ig-like" evidence="4">
    <location>
        <begin position="38"/>
        <end position="143"/>
    </location>
</feature>
<evidence type="ECO:0000259" key="4">
    <source>
        <dbReference type="PROSITE" id="PS50835"/>
    </source>
</evidence>
<accession>A0A087UAE7</accession>
<dbReference type="EMBL" id="KK118981">
    <property type="protein sequence ID" value="KFM74336.1"/>
    <property type="molecule type" value="Genomic_DNA"/>
</dbReference>
<dbReference type="InterPro" id="IPR003599">
    <property type="entry name" value="Ig_sub"/>
</dbReference>
<keyword evidence="3" id="KW-1133">Transmembrane helix</keyword>
<evidence type="ECO:0008006" key="8">
    <source>
        <dbReference type="Google" id="ProtNLM"/>
    </source>
</evidence>
<dbReference type="Pfam" id="PF00047">
    <property type="entry name" value="ig"/>
    <property type="match status" value="1"/>
</dbReference>
<dbReference type="Gene3D" id="2.10.70.10">
    <property type="entry name" value="Complement Module, domain 1"/>
    <property type="match status" value="1"/>
</dbReference>
<keyword evidence="3" id="KW-0812">Transmembrane</keyword>
<dbReference type="Pfam" id="PF00084">
    <property type="entry name" value="Sushi"/>
    <property type="match status" value="1"/>
</dbReference>
<keyword evidence="7" id="KW-1185">Reference proteome</keyword>
<dbReference type="InterPro" id="IPR000436">
    <property type="entry name" value="Sushi_SCR_CCP_dom"/>
</dbReference>
<dbReference type="InterPro" id="IPR036179">
    <property type="entry name" value="Ig-like_dom_sf"/>
</dbReference>
<dbReference type="SMART" id="SM00032">
    <property type="entry name" value="CCP"/>
    <property type="match status" value="1"/>
</dbReference>
<evidence type="ECO:0000256" key="2">
    <source>
        <dbReference type="PROSITE-ProRule" id="PRU00302"/>
    </source>
</evidence>
<dbReference type="OMA" id="PACSIHN"/>
<feature type="non-terminal residue" evidence="6">
    <location>
        <position position="370"/>
    </location>
</feature>
<evidence type="ECO:0000256" key="3">
    <source>
        <dbReference type="SAM" id="Phobius"/>
    </source>
</evidence>
<dbReference type="PANTHER" id="PTHR21261">
    <property type="entry name" value="BEAT PROTEIN"/>
    <property type="match status" value="1"/>
</dbReference>
<dbReference type="InterPro" id="IPR035976">
    <property type="entry name" value="Sushi/SCR/CCP_sf"/>
</dbReference>
<protein>
    <recommendedName>
        <fullName evidence="8">Ig-like domain-containing protein</fullName>
    </recommendedName>
</protein>
<dbReference type="AlphaFoldDB" id="A0A087UAE7"/>
<feature type="transmembrane region" description="Helical" evidence="3">
    <location>
        <begin position="341"/>
        <end position="364"/>
    </location>
</feature>
<proteinExistence type="predicted"/>
<feature type="domain" description="Sushi" evidence="5">
    <location>
        <begin position="253"/>
        <end position="326"/>
    </location>
</feature>
<keyword evidence="1" id="KW-1015">Disulfide bond</keyword>
<dbReference type="PROSITE" id="PS50923">
    <property type="entry name" value="SUSHI"/>
    <property type="match status" value="1"/>
</dbReference>
<sequence>MPGGGGRLMDRWRILSSRTSVGFFFLFLFRETLSIAVTEVRLASGEIRPYVLQGESATLTCHYIIDPTETVTEVEWEKDGTLVYLWTLDNPPEAKDVLKGNVDLTVRSPSTLVITKASMGMQGTYTCRVRTNGKTAENEMYLMIIVDACDESAWKTHTDMIECTESVNMHCIGIFPKPSPACGVYSERTGKYLNSVPFDSVNLLFNKTYEVSFNRRFTIQEWINHTDLSFRCYMMVLGTPWRSGIKHKMFGDPGCEKDPPQIMHGYYNLTEERSCWGFPAEGAKALYQCEKDYHLLGSSLYTCSNGQWSPEGVLVDGDYKVPVCGDRNCALKLGFNSLANLYIFIFIVSIAMPLDSFAICVEAFQVIRQF</sequence>
<dbReference type="OrthoDB" id="9984531at2759"/>
<dbReference type="PROSITE" id="PS50835">
    <property type="entry name" value="IG_LIKE"/>
    <property type="match status" value="1"/>
</dbReference>
<dbReference type="Gene3D" id="2.60.40.10">
    <property type="entry name" value="Immunoglobulins"/>
    <property type="match status" value="1"/>
</dbReference>
<dbReference type="SMART" id="SM00409">
    <property type="entry name" value="IG"/>
    <property type="match status" value="1"/>
</dbReference>
<comment type="caution">
    <text evidence="2">Lacks conserved residue(s) required for the propagation of feature annotation.</text>
</comment>
<evidence type="ECO:0000313" key="7">
    <source>
        <dbReference type="Proteomes" id="UP000054359"/>
    </source>
</evidence>
<dbReference type="SUPFAM" id="SSF48726">
    <property type="entry name" value="Immunoglobulin"/>
    <property type="match status" value="1"/>
</dbReference>
<keyword evidence="3" id="KW-0472">Membrane</keyword>
<evidence type="ECO:0000256" key="1">
    <source>
        <dbReference type="ARBA" id="ARBA00023157"/>
    </source>
</evidence>
<organism evidence="6 7">
    <name type="scientific">Stegodyphus mimosarum</name>
    <name type="common">African social velvet spider</name>
    <dbReference type="NCBI Taxonomy" id="407821"/>
    <lineage>
        <taxon>Eukaryota</taxon>
        <taxon>Metazoa</taxon>
        <taxon>Ecdysozoa</taxon>
        <taxon>Arthropoda</taxon>
        <taxon>Chelicerata</taxon>
        <taxon>Arachnida</taxon>
        <taxon>Araneae</taxon>
        <taxon>Araneomorphae</taxon>
        <taxon>Entelegynae</taxon>
        <taxon>Eresoidea</taxon>
        <taxon>Eresidae</taxon>
        <taxon>Stegodyphus</taxon>
    </lineage>
</organism>